<evidence type="ECO:0000256" key="1">
    <source>
        <dbReference type="SAM" id="MobiDB-lite"/>
    </source>
</evidence>
<reference evidence="2 3" key="1">
    <citation type="submission" date="2019-09" db="EMBL/GenBank/DDBJ databases">
        <authorList>
            <consortium name="DOE Joint Genome Institute"/>
            <person name="Mondo S.J."/>
            <person name="Navarro-Mendoza M.I."/>
            <person name="Perez-Arques C."/>
            <person name="Panchal S."/>
            <person name="Nicolas F.E."/>
            <person name="Ganguly P."/>
            <person name="Pangilinan J."/>
            <person name="Grigoriev I."/>
            <person name="Heitman J."/>
            <person name="Sanya K."/>
            <person name="Garre V."/>
        </authorList>
    </citation>
    <scope>NUCLEOTIDE SEQUENCE [LARGE SCALE GENOMIC DNA]</scope>
    <source>
        <strain evidence="2 3">MU402</strain>
    </source>
</reference>
<gene>
    <name evidence="2" type="ORF">FB192DRAFT_1390998</name>
</gene>
<name>A0A8H4F0B8_MUCCL</name>
<evidence type="ECO:0000313" key="2">
    <source>
        <dbReference type="EMBL" id="KAF1800299.1"/>
    </source>
</evidence>
<feature type="compositionally biased region" description="Basic and acidic residues" evidence="1">
    <location>
        <begin position="585"/>
        <end position="607"/>
    </location>
</feature>
<feature type="region of interest" description="Disordered" evidence="1">
    <location>
        <begin position="457"/>
        <end position="623"/>
    </location>
</feature>
<accession>A0A8H4F0B8</accession>
<feature type="compositionally biased region" description="Polar residues" evidence="1">
    <location>
        <begin position="510"/>
        <end position="521"/>
    </location>
</feature>
<feature type="region of interest" description="Disordered" evidence="1">
    <location>
        <begin position="201"/>
        <end position="253"/>
    </location>
</feature>
<organism evidence="2 3">
    <name type="scientific">Mucor circinelloides f. lusitanicus</name>
    <name type="common">Mucor racemosus var. lusitanicus</name>
    <dbReference type="NCBI Taxonomy" id="29924"/>
    <lineage>
        <taxon>Eukaryota</taxon>
        <taxon>Fungi</taxon>
        <taxon>Fungi incertae sedis</taxon>
        <taxon>Mucoromycota</taxon>
        <taxon>Mucoromycotina</taxon>
        <taxon>Mucoromycetes</taxon>
        <taxon>Mucorales</taxon>
        <taxon>Mucorineae</taxon>
        <taxon>Mucoraceae</taxon>
        <taxon>Mucor</taxon>
    </lineage>
</organism>
<feature type="compositionally biased region" description="Acidic residues" evidence="1">
    <location>
        <begin position="608"/>
        <end position="623"/>
    </location>
</feature>
<sequence length="978" mass="107929">MRHLFDTRKEHKSIKLVKKLQEEADKEWENEITRRREQELNDEAIAKELQAQLEQESSSSSSSPFTTDNSSSNHANSPPPLPTKPRAYNSVSNHAASSSNYSTQSLPTTASTSSTSTFATKPLYSMSSSNNTHSQPALPPRDQNTSNKKPVKSYLSNNERYKPELQFALSSPAPCPSSVFYQKTPKMTPAITPLKALDTNTTTTANQSTSASSATFHHGNKTPTSANGNGIASSSRPAPVTVQPQPINTSRPASTQPIINRMEMPMPADVNPVHFQSISNHSAPSSYNNHPPSVTSPAQSASYQPPPYAPHHSDPIVLPLSEPTSQHYHPPALIPVAPSNPQQHDANASYFPPQQQQQPHYPYQPMRQSTSSPAIALPLNTNGTIYHQQANYAQPSQQQQQQSPSAQQSSYSFNSVYQATPPAPAPVSQSYASVKPPLVSAGSSSGFQLPPMPVFASSSLSSSSSHVTAKPQPQAQQKATLAPTNPYYKNQDEPALSTSTISLKPDEGHQQPQKQNNTNQDLLGFDAEDDNDDDDDDDDWDIVRPTKTPHHRPPTPMASNTAAVDREDEDDKESAIDYSDMVYHSGEKVQEEKKLEGHSDHQEKKEQEEDDEEEEDWEDTAIDPFDDDFAVHVPKGSKATSATVVGDFRKKRASSVVTTLTPTIQILDPTIVPAATTTTATTTSPITTSAEQDDDSDDDEKEKITVQKRKPKQDKTEQDNTPRQHVEKESQEIEHRPITPHMHRPSMGSYLPSSSSSTMVAATPAPLFYSPSPAPPSQQQHSYYHRPQSTPLIEMDLPQDEQSKVYPTNMLKAGAPPAGASQSQQANPYFKKQGIVPATDYGYFKEGDQLANKSLPKLPPSATSDDDRHITVSSINPGQRVWIRIHPTDTGKDLAERIHIVASYQTRRVTKITTKQGRQISLDNKPLFEDWNEIINFKEGEQWTVEWVPIEHPYVDIITEGKEFMKQLKANFRGSSSK</sequence>
<feature type="compositionally biased region" description="Low complexity" evidence="1">
    <location>
        <begin position="57"/>
        <end position="76"/>
    </location>
</feature>
<feature type="region of interest" description="Disordered" evidence="1">
    <location>
        <begin position="392"/>
        <end position="429"/>
    </location>
</feature>
<feature type="compositionally biased region" description="Low complexity" evidence="1">
    <location>
        <begin position="678"/>
        <end position="690"/>
    </location>
</feature>
<feature type="compositionally biased region" description="Polar residues" evidence="1">
    <location>
        <begin position="274"/>
        <end position="295"/>
    </location>
</feature>
<feature type="compositionally biased region" description="Low complexity" evidence="1">
    <location>
        <begin position="201"/>
        <end position="215"/>
    </location>
</feature>
<feature type="compositionally biased region" description="Acidic residues" evidence="1">
    <location>
        <begin position="526"/>
        <end position="540"/>
    </location>
</feature>
<dbReference type="EMBL" id="JAAECE010000006">
    <property type="protein sequence ID" value="KAF1800299.1"/>
    <property type="molecule type" value="Genomic_DNA"/>
</dbReference>
<feature type="compositionally biased region" description="Low complexity" evidence="1">
    <location>
        <begin position="746"/>
        <end position="757"/>
    </location>
</feature>
<feature type="region of interest" description="Disordered" evidence="1">
    <location>
        <begin position="34"/>
        <end position="159"/>
    </location>
</feature>
<dbReference type="CDD" id="cd22249">
    <property type="entry name" value="UDM1_RNF168_RNF169-like"/>
    <property type="match status" value="1"/>
</dbReference>
<dbReference type="AlphaFoldDB" id="A0A8H4F0B8"/>
<feature type="compositionally biased region" description="Low complexity" evidence="1">
    <location>
        <begin position="352"/>
        <end position="365"/>
    </location>
</feature>
<feature type="compositionally biased region" description="Acidic residues" evidence="1">
    <location>
        <begin position="691"/>
        <end position="700"/>
    </location>
</feature>
<feature type="region of interest" description="Disordered" evidence="1">
    <location>
        <begin position="269"/>
        <end position="378"/>
    </location>
</feature>
<proteinExistence type="predicted"/>
<feature type="compositionally biased region" description="Polar residues" evidence="1">
    <location>
        <begin position="142"/>
        <end position="158"/>
    </location>
</feature>
<feature type="compositionally biased region" description="Low complexity" evidence="1">
    <location>
        <begin position="457"/>
        <end position="484"/>
    </location>
</feature>
<comment type="caution">
    <text evidence="2">The sequence shown here is derived from an EMBL/GenBank/DDBJ whole genome shotgun (WGS) entry which is preliminary data.</text>
</comment>
<feature type="compositionally biased region" description="Polar residues" evidence="1">
    <location>
        <begin position="221"/>
        <end position="253"/>
    </location>
</feature>
<protein>
    <submittedName>
        <fullName evidence="2">Uncharacterized protein</fullName>
    </submittedName>
</protein>
<feature type="region of interest" description="Disordered" evidence="1">
    <location>
        <begin position="678"/>
        <end position="758"/>
    </location>
</feature>
<feature type="compositionally biased region" description="Polar residues" evidence="1">
    <location>
        <begin position="366"/>
        <end position="378"/>
    </location>
</feature>
<feature type="compositionally biased region" description="Basic and acidic residues" evidence="1">
    <location>
        <begin position="713"/>
        <end position="737"/>
    </location>
</feature>
<dbReference type="Proteomes" id="UP000469890">
    <property type="component" value="Unassembled WGS sequence"/>
</dbReference>
<feature type="compositionally biased region" description="Polar residues" evidence="1">
    <location>
        <begin position="125"/>
        <end position="135"/>
    </location>
</feature>
<feature type="compositionally biased region" description="Low complexity" evidence="1">
    <location>
        <begin position="87"/>
        <end position="117"/>
    </location>
</feature>
<feature type="compositionally biased region" description="Low complexity" evidence="1">
    <location>
        <begin position="392"/>
        <end position="415"/>
    </location>
</feature>
<evidence type="ECO:0000313" key="3">
    <source>
        <dbReference type="Proteomes" id="UP000469890"/>
    </source>
</evidence>